<dbReference type="Proteomes" id="UP001186944">
    <property type="component" value="Unassembled WGS sequence"/>
</dbReference>
<evidence type="ECO:0000313" key="3">
    <source>
        <dbReference type="EMBL" id="KAK3090852.1"/>
    </source>
</evidence>
<feature type="region of interest" description="Disordered" evidence="2">
    <location>
        <begin position="62"/>
        <end position="96"/>
    </location>
</feature>
<keyword evidence="1" id="KW-0175">Coiled coil</keyword>
<evidence type="ECO:0000256" key="1">
    <source>
        <dbReference type="SAM" id="Coils"/>
    </source>
</evidence>
<dbReference type="EMBL" id="VSWD01000010">
    <property type="protein sequence ID" value="KAK3090852.1"/>
    <property type="molecule type" value="Genomic_DNA"/>
</dbReference>
<dbReference type="PANTHER" id="PTHR47080">
    <property type="entry name" value="CHROMOSOME 16 OPEN READING FRAME 96"/>
    <property type="match status" value="1"/>
</dbReference>
<sequence>MPTQVKLGQMVDLALGTPEVGAVNFNVLHTLLHAMLKKLNMNDAQAEISEFDRDFLSSSKQRQVSGLSDLDSGRGDDSEDAMSEKSTSAGPGSRKTPYHHLELKVAKITEQLENFSELPSYKDLFERLKYDKAANTPVADMWKYINIQKDVEKNSAGVDELMKLVQKLMQDIQRLEDENKKMMDKINGLNINDMMKKLKELEDKMTEMNEKFNQLPTMPSEEEWSQFVTWPGLEDALNGVKKDWADLQQPERVVIEMSSQTEPPSRPVSSRASTRMSSPGPSAELLDILERLGKLSEGHLALTKRVDAIEEELKNKLDKNALENLNLSSDLLEQLGQLRADLDALAEAREKTDGKASVVDLLKAKTSSQLLDEFHKHELQSIAMDSLVHKVSALEDKFRLFQDMVMDDSAYQSQGL</sequence>
<dbReference type="PANTHER" id="PTHR47080:SF1">
    <property type="entry name" value="CHROMOSOME 16 OPEN READING FRAME 96"/>
    <property type="match status" value="1"/>
</dbReference>
<evidence type="ECO:0000313" key="4">
    <source>
        <dbReference type="Proteomes" id="UP001186944"/>
    </source>
</evidence>
<accession>A0AA89C1K1</accession>
<feature type="coiled-coil region" evidence="1">
    <location>
        <begin position="158"/>
        <end position="211"/>
    </location>
</feature>
<feature type="coiled-coil region" evidence="1">
    <location>
        <begin position="299"/>
        <end position="348"/>
    </location>
</feature>
<keyword evidence="4" id="KW-1185">Reference proteome</keyword>
<name>A0AA89C1K1_PINIB</name>
<organism evidence="3 4">
    <name type="scientific">Pinctada imbricata</name>
    <name type="common">Atlantic pearl-oyster</name>
    <name type="synonym">Pinctada martensii</name>
    <dbReference type="NCBI Taxonomy" id="66713"/>
    <lineage>
        <taxon>Eukaryota</taxon>
        <taxon>Metazoa</taxon>
        <taxon>Spiralia</taxon>
        <taxon>Lophotrochozoa</taxon>
        <taxon>Mollusca</taxon>
        <taxon>Bivalvia</taxon>
        <taxon>Autobranchia</taxon>
        <taxon>Pteriomorphia</taxon>
        <taxon>Pterioida</taxon>
        <taxon>Pterioidea</taxon>
        <taxon>Pteriidae</taxon>
        <taxon>Pinctada</taxon>
    </lineage>
</organism>
<feature type="compositionally biased region" description="Polar residues" evidence="2">
    <location>
        <begin position="257"/>
        <end position="280"/>
    </location>
</feature>
<comment type="caution">
    <text evidence="3">The sequence shown here is derived from an EMBL/GenBank/DDBJ whole genome shotgun (WGS) entry which is preliminary data.</text>
</comment>
<gene>
    <name evidence="3" type="ORF">FSP39_015227</name>
</gene>
<reference evidence="3" key="1">
    <citation type="submission" date="2019-08" db="EMBL/GenBank/DDBJ databases">
        <title>The improved chromosome-level genome for the pearl oyster Pinctada fucata martensii using PacBio sequencing and Hi-C.</title>
        <authorList>
            <person name="Zheng Z."/>
        </authorList>
    </citation>
    <scope>NUCLEOTIDE SEQUENCE</scope>
    <source>
        <strain evidence="3">ZZ-2019</strain>
        <tissue evidence="3">Adductor muscle</tissue>
    </source>
</reference>
<feature type="region of interest" description="Disordered" evidence="2">
    <location>
        <begin position="257"/>
        <end position="281"/>
    </location>
</feature>
<proteinExistence type="predicted"/>
<protein>
    <submittedName>
        <fullName evidence="3">Uncharacterized protein</fullName>
    </submittedName>
</protein>
<dbReference type="AlphaFoldDB" id="A0AA89C1K1"/>
<evidence type="ECO:0000256" key="2">
    <source>
        <dbReference type="SAM" id="MobiDB-lite"/>
    </source>
</evidence>